<name>A0A543KPE9_9MICO</name>
<dbReference type="Pfam" id="PF18859">
    <property type="entry name" value="acVLRF1"/>
    <property type="match status" value="1"/>
</dbReference>
<evidence type="ECO:0000313" key="3">
    <source>
        <dbReference type="Proteomes" id="UP000315133"/>
    </source>
</evidence>
<organism evidence="2 3">
    <name type="scientific">Ornithinimicrobium humiphilum</name>
    <dbReference type="NCBI Taxonomy" id="125288"/>
    <lineage>
        <taxon>Bacteria</taxon>
        <taxon>Bacillati</taxon>
        <taxon>Actinomycetota</taxon>
        <taxon>Actinomycetes</taxon>
        <taxon>Micrococcales</taxon>
        <taxon>Ornithinimicrobiaceae</taxon>
        <taxon>Ornithinimicrobium</taxon>
    </lineage>
</organism>
<dbReference type="Gene3D" id="3.30.420.60">
    <property type="entry name" value="eRF1 domain 2"/>
    <property type="match status" value="1"/>
</dbReference>
<evidence type="ECO:0000313" key="2">
    <source>
        <dbReference type="EMBL" id="TQM96944.1"/>
    </source>
</evidence>
<dbReference type="InterPro" id="IPR040783">
    <property type="entry name" value="VLRF1"/>
</dbReference>
<evidence type="ECO:0000259" key="1">
    <source>
        <dbReference type="Pfam" id="PF18859"/>
    </source>
</evidence>
<accession>A0A543KPE9</accession>
<dbReference type="InterPro" id="IPR042226">
    <property type="entry name" value="eFR1_2_sf"/>
</dbReference>
<keyword evidence="3" id="KW-1185">Reference proteome</keyword>
<comment type="caution">
    <text evidence="2">The sequence shown here is derived from an EMBL/GenBank/DDBJ whole genome shotgun (WGS) entry which is preliminary data.</text>
</comment>
<proteinExistence type="predicted"/>
<dbReference type="OrthoDB" id="3728778at2"/>
<protein>
    <recommendedName>
        <fullName evidence="1">Actinobacteria/chloroflexi VLRF1 release factor domain-containing protein</fullName>
    </recommendedName>
</protein>
<dbReference type="NCBIfam" id="NF041024">
    <property type="entry name" value="acVLRF1_NCBI"/>
    <property type="match status" value="1"/>
</dbReference>
<dbReference type="SUPFAM" id="SSF53137">
    <property type="entry name" value="Translational machinery components"/>
    <property type="match status" value="1"/>
</dbReference>
<dbReference type="Proteomes" id="UP000315133">
    <property type="component" value="Unassembled WGS sequence"/>
</dbReference>
<dbReference type="RefSeq" id="WP_141818490.1">
    <property type="nucleotide sequence ID" value="NZ_BAAAIL010000004.1"/>
</dbReference>
<sequence>MPAVRVAPERLTGWVERFGTSHGEVGRSVDRQTSPSSYLLQAADGSWARLASWRPAEEGEWAPGEWAAPPALLVVLVRRGGYAVAVAAPDGRLAAHKVGTRYVQSRTAAGGWSQQRYARRRSNQADALVEAVAGHAARVLGEGEATTGPVGGLVLGGDRSLAAAVLEELVTGPLARLHGLPRRELPDLPDPRRAVLDDAVARGRAVEVEVVNAGG</sequence>
<gene>
    <name evidence="2" type="ORF">FB476_1838</name>
</gene>
<feature type="domain" description="Actinobacteria/chloroflexi VLRF1 release factor" evidence="1">
    <location>
        <begin position="71"/>
        <end position="209"/>
    </location>
</feature>
<reference evidence="2 3" key="1">
    <citation type="submission" date="2019-06" db="EMBL/GenBank/DDBJ databases">
        <title>Sequencing the genomes of 1000 actinobacteria strains.</title>
        <authorList>
            <person name="Klenk H.-P."/>
        </authorList>
    </citation>
    <scope>NUCLEOTIDE SEQUENCE [LARGE SCALE GENOMIC DNA]</scope>
    <source>
        <strain evidence="2 3">DSM 12362</strain>
    </source>
</reference>
<dbReference type="EMBL" id="VFPU01000001">
    <property type="protein sequence ID" value="TQM96944.1"/>
    <property type="molecule type" value="Genomic_DNA"/>
</dbReference>
<dbReference type="AlphaFoldDB" id="A0A543KPE9"/>